<dbReference type="AlphaFoldDB" id="A0A8J7VS87"/>
<name>A0A8J7VS87_9GAMM</name>
<comment type="caution">
    <text evidence="5">The sequence shown here is derived from an EMBL/GenBank/DDBJ whole genome shotgun (WGS) entry which is preliminary data.</text>
</comment>
<evidence type="ECO:0000313" key="7">
    <source>
        <dbReference type="Proteomes" id="UP000675747"/>
    </source>
</evidence>
<dbReference type="RefSeq" id="WP_211925040.1">
    <property type="nucleotide sequence ID" value="NZ_JAGQFT020000004.1"/>
</dbReference>
<dbReference type="InterPro" id="IPR002068">
    <property type="entry name" value="A-crystallin/Hsp20_dom"/>
</dbReference>
<dbReference type="Proteomes" id="UP000675747">
    <property type="component" value="Unassembled WGS sequence"/>
</dbReference>
<dbReference type="PROSITE" id="PS01031">
    <property type="entry name" value="SHSP"/>
    <property type="match status" value="1"/>
</dbReference>
<evidence type="ECO:0000256" key="3">
    <source>
        <dbReference type="RuleBase" id="RU003616"/>
    </source>
</evidence>
<reference evidence="6 7" key="1">
    <citation type="journal article" date="2021" name="Microbiol. Resour. Announc.">
        <title>Draft Genome Sequence of Coralloluteibacterium stylophorae LMG 29479T.</title>
        <authorList>
            <person name="Karlyshev A.V."/>
            <person name="Kudryashova E.B."/>
            <person name="Ariskina E.V."/>
            <person name="Conroy A.P."/>
            <person name="Abidueva E.Y."/>
        </authorList>
    </citation>
    <scope>NUCLEOTIDE SEQUENCE [LARGE SCALE GENOMIC DNA]</scope>
    <source>
        <strain evidence="6 7">LMG 29479</strain>
    </source>
</reference>
<dbReference type="Pfam" id="PF00011">
    <property type="entry name" value="HSP20"/>
    <property type="match status" value="1"/>
</dbReference>
<dbReference type="CDD" id="cd06470">
    <property type="entry name" value="ACD_IbpA-B_like"/>
    <property type="match status" value="1"/>
</dbReference>
<dbReference type="EMBL" id="JAGQFT020000004">
    <property type="protein sequence ID" value="MBS7456919.1"/>
    <property type="molecule type" value="Genomic_DNA"/>
</dbReference>
<protein>
    <submittedName>
        <fullName evidence="5">Hsp20 family protein</fullName>
    </submittedName>
</protein>
<evidence type="ECO:0000256" key="1">
    <source>
        <dbReference type="ARBA" id="ARBA00023016"/>
    </source>
</evidence>
<dbReference type="InterPro" id="IPR037913">
    <property type="entry name" value="ACD_IbpA/B"/>
</dbReference>
<proteinExistence type="inferred from homology"/>
<keyword evidence="1" id="KW-0346">Stress response</keyword>
<dbReference type="Gene3D" id="2.60.40.790">
    <property type="match status" value="1"/>
</dbReference>
<dbReference type="PANTHER" id="PTHR47062">
    <property type="match status" value="1"/>
</dbReference>
<dbReference type="SUPFAM" id="SSF49764">
    <property type="entry name" value="HSP20-like chaperones"/>
    <property type="match status" value="1"/>
</dbReference>
<evidence type="ECO:0000313" key="5">
    <source>
        <dbReference type="EMBL" id="MBR0561073.1"/>
    </source>
</evidence>
<organism evidence="5">
    <name type="scientific">Coralloluteibacterium stylophorae</name>
    <dbReference type="NCBI Taxonomy" id="1776034"/>
    <lineage>
        <taxon>Bacteria</taxon>
        <taxon>Pseudomonadati</taxon>
        <taxon>Pseudomonadota</taxon>
        <taxon>Gammaproteobacteria</taxon>
        <taxon>Lysobacterales</taxon>
        <taxon>Lysobacteraceae</taxon>
        <taxon>Coralloluteibacterium</taxon>
    </lineage>
</organism>
<reference evidence="5" key="2">
    <citation type="submission" date="2021-04" db="EMBL/GenBank/DDBJ databases">
        <authorList>
            <person name="Karlyshev A.V."/>
        </authorList>
    </citation>
    <scope>NUCLEOTIDE SEQUENCE</scope>
    <source>
        <strain evidence="5">LMG 29479</strain>
    </source>
</reference>
<feature type="domain" description="SHSP" evidence="4">
    <location>
        <begin position="30"/>
        <end position="140"/>
    </location>
</feature>
<evidence type="ECO:0000313" key="6">
    <source>
        <dbReference type="EMBL" id="MBS7456919.1"/>
    </source>
</evidence>
<dbReference type="PANTHER" id="PTHR47062:SF1">
    <property type="entry name" value="SMALL HEAT SHOCK PROTEIN IBPA"/>
    <property type="match status" value="1"/>
</dbReference>
<dbReference type="InterPro" id="IPR008978">
    <property type="entry name" value="HSP20-like_chaperone"/>
</dbReference>
<keyword evidence="7" id="KW-1185">Reference proteome</keyword>
<evidence type="ECO:0000256" key="2">
    <source>
        <dbReference type="PROSITE-ProRule" id="PRU00285"/>
    </source>
</evidence>
<gene>
    <name evidence="6" type="ORF">KB893_007205</name>
    <name evidence="5" type="ORF">KB893_00860</name>
</gene>
<sequence>MRTAFDFAPLHRASIGFDHVFDLLENAARGQAPDNWPPFDTVRLDDDAYRITMAVAGFRREEIDVTVEGNLLVISGEHADAPQGEFLHRGIAYRPFNRRFELADHVRVVSATLADGLLTVELKREIPEAMKPRRIAIDAPAPQADNVRRIEDQAA</sequence>
<accession>A0A8J7VS87</accession>
<evidence type="ECO:0000259" key="4">
    <source>
        <dbReference type="PROSITE" id="PS01031"/>
    </source>
</evidence>
<dbReference type="EMBL" id="JAGQFT010000002">
    <property type="protein sequence ID" value="MBR0561073.1"/>
    <property type="molecule type" value="Genomic_DNA"/>
</dbReference>
<comment type="similarity">
    <text evidence="2 3">Belongs to the small heat shock protein (HSP20) family.</text>
</comment>